<dbReference type="InterPro" id="IPR004482">
    <property type="entry name" value="Mg_chelat-rel"/>
</dbReference>
<dbReference type="Gene3D" id="3.30.230.10">
    <property type="match status" value="1"/>
</dbReference>
<dbReference type="SMART" id="SM00382">
    <property type="entry name" value="AAA"/>
    <property type="match status" value="1"/>
</dbReference>
<dbReference type="PANTHER" id="PTHR32039:SF7">
    <property type="entry name" value="COMPETENCE PROTEIN COMM"/>
    <property type="match status" value="1"/>
</dbReference>
<accession>A0A1I6BR22</accession>
<gene>
    <name evidence="5" type="ORF">SAMN05216578_105220</name>
</gene>
<dbReference type="OrthoDB" id="9813147at2"/>
<evidence type="ECO:0000256" key="3">
    <source>
        <dbReference type="ARBA" id="ARBA00022840"/>
    </source>
</evidence>
<dbReference type="AlphaFoldDB" id="A0A1I6BR22"/>
<name>A0A1I6BR22_9GAMM</name>
<evidence type="ECO:0000259" key="4">
    <source>
        <dbReference type="SMART" id="SM00382"/>
    </source>
</evidence>
<dbReference type="GO" id="GO:0005524">
    <property type="term" value="F:ATP binding"/>
    <property type="evidence" value="ECO:0007669"/>
    <property type="project" value="UniProtKB-KW"/>
</dbReference>
<dbReference type="Pfam" id="PF13335">
    <property type="entry name" value="Mg_chelatase_C"/>
    <property type="match status" value="1"/>
</dbReference>
<dbReference type="NCBIfam" id="NF007365">
    <property type="entry name" value="PRK09862.1"/>
    <property type="match status" value="1"/>
</dbReference>
<reference evidence="5 6" key="1">
    <citation type="submission" date="2016-10" db="EMBL/GenBank/DDBJ databases">
        <authorList>
            <person name="de Groot N.N."/>
        </authorList>
    </citation>
    <scope>NUCLEOTIDE SEQUENCE [LARGE SCALE GENOMIC DNA]</scope>
    <source>
        <strain evidence="5 6">JCM 18415</strain>
    </source>
</reference>
<dbReference type="Proteomes" id="UP000242815">
    <property type="component" value="Unassembled WGS sequence"/>
</dbReference>
<proteinExistence type="inferred from homology"/>
<dbReference type="NCBIfam" id="TIGR00368">
    <property type="entry name" value="YifB family Mg chelatase-like AAA ATPase"/>
    <property type="match status" value="1"/>
</dbReference>
<dbReference type="InterPro" id="IPR045006">
    <property type="entry name" value="CHLI-like"/>
</dbReference>
<organism evidence="5 6">
    <name type="scientific">Halopseudomonas formosensis</name>
    <dbReference type="NCBI Taxonomy" id="1002526"/>
    <lineage>
        <taxon>Bacteria</taxon>
        <taxon>Pseudomonadati</taxon>
        <taxon>Pseudomonadota</taxon>
        <taxon>Gammaproteobacteria</taxon>
        <taxon>Pseudomonadales</taxon>
        <taxon>Pseudomonadaceae</taxon>
        <taxon>Halopseudomonas</taxon>
    </lineage>
</organism>
<evidence type="ECO:0000313" key="5">
    <source>
        <dbReference type="EMBL" id="SFQ83375.1"/>
    </source>
</evidence>
<dbReference type="InterPro" id="IPR001208">
    <property type="entry name" value="MCM_dom"/>
</dbReference>
<dbReference type="STRING" id="1002526.SAMN05216578_105220"/>
<feature type="domain" description="AAA+ ATPase" evidence="4">
    <location>
        <begin position="211"/>
        <end position="392"/>
    </location>
</feature>
<dbReference type="Pfam" id="PF01078">
    <property type="entry name" value="Mg_chelatase"/>
    <property type="match status" value="1"/>
</dbReference>
<dbReference type="SUPFAM" id="SSF52540">
    <property type="entry name" value="P-loop containing nucleoside triphosphate hydrolases"/>
    <property type="match status" value="1"/>
</dbReference>
<dbReference type="InterPro" id="IPR003593">
    <property type="entry name" value="AAA+_ATPase"/>
</dbReference>
<dbReference type="InterPro" id="IPR020568">
    <property type="entry name" value="Ribosomal_Su5_D2-typ_SF"/>
</dbReference>
<dbReference type="InterPro" id="IPR014721">
    <property type="entry name" value="Ribsml_uS5_D2-typ_fold_subgr"/>
</dbReference>
<keyword evidence="2" id="KW-0547">Nucleotide-binding</keyword>
<dbReference type="Pfam" id="PF13541">
    <property type="entry name" value="ChlI"/>
    <property type="match status" value="1"/>
</dbReference>
<protein>
    <submittedName>
        <fullName evidence="5">Magnesium chelatase family protein</fullName>
    </submittedName>
</protein>
<evidence type="ECO:0000256" key="2">
    <source>
        <dbReference type="ARBA" id="ARBA00022741"/>
    </source>
</evidence>
<sequence length="502" mass="54184">MSLAIVHSRAKLGIQAPPVTVEVHLANGMPSLTLVGMPETAVRESKDRVRSALQNARLDFPSLKRITINLAPADLPKEGGRFDLAIALGLLMASNQIPADSLQHCEALGELALSGELRPVQGVLPAALACRDQQRTLLVPRANAAEAALVPGVRVIAADHLLELCEHLRGERELPPVQSGAGFSEPAPVADLAEVQGQAQAKRALIVAAAGSHNLLLFGPPGTGKTLLASRLPGILPPLDEQQALEVAAIQSVCGQAELDRWPTRPFRSPHHGASAAALVGGGSYPRPGEISQAHHGVLFLDELPEFDRKVLEMLREPLESGVIHVARAREQLTFPARFQLIAAMNPCPCGYQGDPSGRCQCTPEQVQRYRGKLSGPLLDRIDLHLGMHNEPFSLSSGGPGRPDSREAAARVSAARDIQLRRQDCLNAHLELGGVSLHCRLQAEDEQWLERAVERLGLSRRATHRALKVARTLADLDQKKDIGREQLAEALQYRQLDRQPAS</sequence>
<comment type="similarity">
    <text evidence="1">Belongs to the Mg-chelatase subunits D/I family. ComM subfamily.</text>
</comment>
<keyword evidence="3" id="KW-0067">ATP-binding</keyword>
<dbReference type="PANTHER" id="PTHR32039">
    <property type="entry name" value="MAGNESIUM-CHELATASE SUBUNIT CHLI"/>
    <property type="match status" value="1"/>
</dbReference>
<dbReference type="InterPro" id="IPR025158">
    <property type="entry name" value="Mg_chelat-rel_C"/>
</dbReference>
<dbReference type="InterPro" id="IPR000523">
    <property type="entry name" value="Mg_chelatse_chII-like_cat_dom"/>
</dbReference>
<dbReference type="SUPFAM" id="SSF54211">
    <property type="entry name" value="Ribosomal protein S5 domain 2-like"/>
    <property type="match status" value="1"/>
</dbReference>
<evidence type="ECO:0000256" key="1">
    <source>
        <dbReference type="ARBA" id="ARBA00006354"/>
    </source>
</evidence>
<dbReference type="EMBL" id="FOYD01000005">
    <property type="protein sequence ID" value="SFQ83375.1"/>
    <property type="molecule type" value="Genomic_DNA"/>
</dbReference>
<dbReference type="GO" id="GO:0003677">
    <property type="term" value="F:DNA binding"/>
    <property type="evidence" value="ECO:0007669"/>
    <property type="project" value="InterPro"/>
</dbReference>
<evidence type="ECO:0000313" key="6">
    <source>
        <dbReference type="Proteomes" id="UP000242815"/>
    </source>
</evidence>
<dbReference type="RefSeq" id="WP_090538934.1">
    <property type="nucleotide sequence ID" value="NZ_FOYD01000005.1"/>
</dbReference>
<dbReference type="PRINTS" id="PR01657">
    <property type="entry name" value="MCMFAMILY"/>
</dbReference>
<dbReference type="Gene3D" id="3.40.50.300">
    <property type="entry name" value="P-loop containing nucleotide triphosphate hydrolases"/>
    <property type="match status" value="1"/>
</dbReference>
<dbReference type="InterPro" id="IPR027417">
    <property type="entry name" value="P-loop_NTPase"/>
</dbReference>
<dbReference type="CDD" id="cd00009">
    <property type="entry name" value="AAA"/>
    <property type="match status" value="1"/>
</dbReference>